<evidence type="ECO:0000313" key="2">
    <source>
        <dbReference type="Proteomes" id="UP000678499"/>
    </source>
</evidence>
<proteinExistence type="predicted"/>
<evidence type="ECO:0000313" key="1">
    <source>
        <dbReference type="EMBL" id="CAD7286024.1"/>
    </source>
</evidence>
<keyword evidence="2" id="KW-1185">Reference proteome</keyword>
<dbReference type="EMBL" id="OA920135">
    <property type="protein sequence ID" value="CAD7286024.1"/>
    <property type="molecule type" value="Genomic_DNA"/>
</dbReference>
<organism evidence="1">
    <name type="scientific">Notodromas monacha</name>
    <dbReference type="NCBI Taxonomy" id="399045"/>
    <lineage>
        <taxon>Eukaryota</taxon>
        <taxon>Metazoa</taxon>
        <taxon>Ecdysozoa</taxon>
        <taxon>Arthropoda</taxon>
        <taxon>Crustacea</taxon>
        <taxon>Oligostraca</taxon>
        <taxon>Ostracoda</taxon>
        <taxon>Podocopa</taxon>
        <taxon>Podocopida</taxon>
        <taxon>Cypridocopina</taxon>
        <taxon>Cypridoidea</taxon>
        <taxon>Cyprididae</taxon>
        <taxon>Notodromas</taxon>
    </lineage>
</organism>
<protein>
    <submittedName>
        <fullName evidence="1">Uncharacterized protein</fullName>
    </submittedName>
</protein>
<dbReference type="Proteomes" id="UP000678499">
    <property type="component" value="Unassembled WGS sequence"/>
</dbReference>
<sequence length="74" mass="8703">METGRFNKVPWLAGGSFVSDELRQLTKEHWGTQSKLMYLLGTYFEDKDEVLELIESHYFDEPWGGLDSIFDLER</sequence>
<dbReference type="OrthoDB" id="19653at2759"/>
<dbReference type="EMBL" id="CAJPEX010038098">
    <property type="protein sequence ID" value="CAG0926176.1"/>
    <property type="molecule type" value="Genomic_DNA"/>
</dbReference>
<gene>
    <name evidence="1" type="ORF">NMOB1V02_LOCUS13626</name>
</gene>
<reference evidence="1" key="1">
    <citation type="submission" date="2020-11" db="EMBL/GenBank/DDBJ databases">
        <authorList>
            <person name="Tran Van P."/>
        </authorList>
    </citation>
    <scope>NUCLEOTIDE SEQUENCE</scope>
</reference>
<dbReference type="AlphaFoldDB" id="A0A7R9GMK3"/>
<accession>A0A7R9GMK3</accession>
<feature type="non-terminal residue" evidence="1">
    <location>
        <position position="74"/>
    </location>
</feature>
<name>A0A7R9GMK3_9CRUS</name>